<dbReference type="AlphaFoldDB" id="A0AAW9PZ72"/>
<dbReference type="PANTHER" id="PTHR43047:SF63">
    <property type="entry name" value="HISTIDINE KINASE"/>
    <property type="match status" value="1"/>
</dbReference>
<accession>A0AAW9PZ72</accession>
<dbReference type="CDD" id="cd00156">
    <property type="entry name" value="REC"/>
    <property type="match status" value="1"/>
</dbReference>
<proteinExistence type="inferred from homology"/>
<dbReference type="PROSITE" id="PS50110">
    <property type="entry name" value="RESPONSE_REGULATORY"/>
    <property type="match status" value="3"/>
</dbReference>
<evidence type="ECO:0000259" key="11">
    <source>
        <dbReference type="PROSITE" id="PS50109"/>
    </source>
</evidence>
<dbReference type="Pfam" id="PF00072">
    <property type="entry name" value="Response_reg"/>
    <property type="match status" value="3"/>
</dbReference>
<evidence type="ECO:0000256" key="2">
    <source>
        <dbReference type="ARBA" id="ARBA00006402"/>
    </source>
</evidence>
<dbReference type="SMART" id="SM00448">
    <property type="entry name" value="REC"/>
    <property type="match status" value="3"/>
</dbReference>
<dbReference type="EC" id="2.7.13.3" evidence="3"/>
<feature type="coiled-coil region" evidence="10">
    <location>
        <begin position="125"/>
        <end position="152"/>
    </location>
</feature>
<evidence type="ECO:0000313" key="14">
    <source>
        <dbReference type="Proteomes" id="UP001333818"/>
    </source>
</evidence>
<comment type="caution">
    <text evidence="13">The sequence shown here is derived from an EMBL/GenBank/DDBJ whole genome shotgun (WGS) entry which is preliminary data.</text>
</comment>
<reference evidence="13" key="1">
    <citation type="submission" date="2024-01" db="EMBL/GenBank/DDBJ databases">
        <title>Bank of Algae and Cyanobacteria of the Azores (BACA) strain genomes.</title>
        <authorList>
            <person name="Luz R."/>
            <person name="Cordeiro R."/>
            <person name="Fonseca A."/>
            <person name="Goncalves V."/>
        </authorList>
    </citation>
    <scope>NUCLEOTIDE SEQUENCE</scope>
    <source>
        <strain evidence="13">BACA0141</strain>
    </source>
</reference>
<dbReference type="PANTHER" id="PTHR43047">
    <property type="entry name" value="TWO-COMPONENT HISTIDINE PROTEIN KINASE"/>
    <property type="match status" value="1"/>
</dbReference>
<evidence type="ECO:0000256" key="8">
    <source>
        <dbReference type="ARBA" id="ARBA00074306"/>
    </source>
</evidence>
<dbReference type="InterPro" id="IPR004358">
    <property type="entry name" value="Sig_transdc_His_kin-like_C"/>
</dbReference>
<dbReference type="FunFam" id="3.30.565.10:FF:000010">
    <property type="entry name" value="Sensor histidine kinase RcsC"/>
    <property type="match status" value="1"/>
</dbReference>
<dbReference type="FunFam" id="1.10.287.130:FF:000145">
    <property type="entry name" value="Sensory transduction histidine kinase"/>
    <property type="match status" value="1"/>
</dbReference>
<dbReference type="GO" id="GO:0005886">
    <property type="term" value="C:plasma membrane"/>
    <property type="evidence" value="ECO:0007669"/>
    <property type="project" value="TreeGrafter"/>
</dbReference>
<keyword evidence="4 9" id="KW-0597">Phosphoprotein</keyword>
<evidence type="ECO:0000256" key="5">
    <source>
        <dbReference type="ARBA" id="ARBA00022679"/>
    </source>
</evidence>
<dbReference type="PRINTS" id="PR00344">
    <property type="entry name" value="BCTRLSENSOR"/>
</dbReference>
<dbReference type="EMBL" id="JAZBJZ010000036">
    <property type="protein sequence ID" value="MEE3717244.1"/>
    <property type="molecule type" value="Genomic_DNA"/>
</dbReference>
<dbReference type="Gene3D" id="3.30.565.10">
    <property type="entry name" value="Histidine kinase-like ATPase, C-terminal domain"/>
    <property type="match status" value="1"/>
</dbReference>
<evidence type="ECO:0000256" key="9">
    <source>
        <dbReference type="PROSITE-ProRule" id="PRU00169"/>
    </source>
</evidence>
<evidence type="ECO:0000256" key="3">
    <source>
        <dbReference type="ARBA" id="ARBA00012438"/>
    </source>
</evidence>
<feature type="domain" description="Response regulatory" evidence="12">
    <location>
        <begin position="547"/>
        <end position="663"/>
    </location>
</feature>
<dbReference type="InterPro" id="IPR003661">
    <property type="entry name" value="HisK_dim/P_dom"/>
</dbReference>
<dbReference type="InterPro" id="IPR005467">
    <property type="entry name" value="His_kinase_dom"/>
</dbReference>
<evidence type="ECO:0000256" key="4">
    <source>
        <dbReference type="ARBA" id="ARBA00022553"/>
    </source>
</evidence>
<evidence type="ECO:0000259" key="12">
    <source>
        <dbReference type="PROSITE" id="PS50110"/>
    </source>
</evidence>
<dbReference type="Pfam" id="PF02518">
    <property type="entry name" value="HATPase_c"/>
    <property type="match status" value="1"/>
</dbReference>
<feature type="modified residue" description="4-aspartylphosphate" evidence="9">
    <location>
        <position position="596"/>
    </location>
</feature>
<comment type="similarity">
    <text evidence="2">In the N-terminal section; belongs to the phytochrome family.</text>
</comment>
<dbReference type="InterPro" id="IPR011006">
    <property type="entry name" value="CheY-like_superfamily"/>
</dbReference>
<dbReference type="CDD" id="cd17546">
    <property type="entry name" value="REC_hyHK_CKI1_RcsC-like"/>
    <property type="match status" value="1"/>
</dbReference>
<feature type="domain" description="Response regulatory" evidence="12">
    <location>
        <begin position="412"/>
        <end position="525"/>
    </location>
</feature>
<keyword evidence="10" id="KW-0175">Coiled coil</keyword>
<feature type="domain" description="Response regulatory" evidence="12">
    <location>
        <begin position="7"/>
        <end position="122"/>
    </location>
</feature>
<evidence type="ECO:0000313" key="13">
    <source>
        <dbReference type="EMBL" id="MEE3717244.1"/>
    </source>
</evidence>
<comment type="catalytic activity">
    <reaction evidence="1">
        <text>ATP + protein L-histidine = ADP + protein N-phospho-L-histidine.</text>
        <dbReference type="EC" id="2.7.13.3"/>
    </reaction>
</comment>
<evidence type="ECO:0000256" key="7">
    <source>
        <dbReference type="ARBA" id="ARBA00023012"/>
    </source>
</evidence>
<keyword evidence="14" id="KW-1185">Reference proteome</keyword>
<gene>
    <name evidence="13" type="ORF">V2H45_10840</name>
</gene>
<feature type="modified residue" description="4-aspartylphosphate" evidence="9">
    <location>
        <position position="461"/>
    </location>
</feature>
<feature type="domain" description="Histidine kinase" evidence="11">
    <location>
        <begin position="159"/>
        <end position="391"/>
    </location>
</feature>
<keyword evidence="6" id="KW-0418">Kinase</keyword>
<dbReference type="CDD" id="cd16922">
    <property type="entry name" value="HATPase_EvgS-ArcB-TorS-like"/>
    <property type="match status" value="1"/>
</dbReference>
<name>A0AAW9PZ72_9CYAN</name>
<dbReference type="SUPFAM" id="SSF55874">
    <property type="entry name" value="ATPase domain of HSP90 chaperone/DNA topoisomerase II/histidine kinase"/>
    <property type="match status" value="1"/>
</dbReference>
<protein>
    <recommendedName>
        <fullName evidence="8">Circadian input-output histidine kinase CikA</fullName>
        <ecNumber evidence="3">2.7.13.3</ecNumber>
    </recommendedName>
</protein>
<sequence length="665" mass="72970">MPLSNVRILVVEDNPADADLLEEFLSDFQKWQITSVDRLESAIALVGQQTFNVVLLDLSLPDSHGIETVTRLHSAQTSLPIVVLTGLDDEEIGLEALREGAQDYLVKGTFDDRLLKRVISYSIERSQFQRVLQQTNEQLAAINLELVNTTRLKDEFLANMSHELRTPLNAILGMSEGLQEEVFGEINERQQKSIALIERSGRHLLELINDILDISKIEAGKLELNISSVSVQQLCEASFAFVKQQAAKKSIHLNMDIQENLGEILCDDRRMKQVLLNLLNNAVKFTMVGGSVTLVVKQVDDKAPFGSNGDRASNSLSFSVIDTGIGISPEDMGKLFKPFVQIDGSLNRKYAGTGLGLTLVKQIIELHSGTIEVQSQPARGSCFTVTIPQTCTLAPISHPTTPNAPLSPSNHLVLIVEDSTSASDQLGRYLSEMNMEAIIHPRGEGTIEAVLRIQPAFIILDILLPNQSGWETLAQLKAHPNTKDISVVVISVLDERSQGLSLGAVEYLVKPITREQLRTTVEKLRHPPLMAQTPDAIVNMEAEDCPLILIAEDNQANIDTFSSYLESSGYRIILAGNGLEAVNLTVQQHPNLILMDIQMPEMDGLEAIRRIRANGQVASTPIVALTALAMDGDREACLAAGANDYLSKPIKLKQLLGVIQQLLKA</sequence>
<dbReference type="PROSITE" id="PS50109">
    <property type="entry name" value="HIS_KIN"/>
    <property type="match status" value="1"/>
</dbReference>
<feature type="modified residue" description="4-aspartylphosphate" evidence="9">
    <location>
        <position position="57"/>
    </location>
</feature>
<dbReference type="SUPFAM" id="SSF52172">
    <property type="entry name" value="CheY-like"/>
    <property type="match status" value="3"/>
</dbReference>
<dbReference type="Gene3D" id="1.10.287.130">
    <property type="match status" value="1"/>
</dbReference>
<evidence type="ECO:0000256" key="10">
    <source>
        <dbReference type="SAM" id="Coils"/>
    </source>
</evidence>
<organism evidence="13 14">
    <name type="scientific">Tumidithrix elongata BACA0141</name>
    <dbReference type="NCBI Taxonomy" id="2716417"/>
    <lineage>
        <taxon>Bacteria</taxon>
        <taxon>Bacillati</taxon>
        <taxon>Cyanobacteriota</taxon>
        <taxon>Cyanophyceae</taxon>
        <taxon>Pseudanabaenales</taxon>
        <taxon>Pseudanabaenaceae</taxon>
        <taxon>Tumidithrix</taxon>
        <taxon>Tumidithrix elongata</taxon>
    </lineage>
</organism>
<dbReference type="GO" id="GO:0000155">
    <property type="term" value="F:phosphorelay sensor kinase activity"/>
    <property type="evidence" value="ECO:0007669"/>
    <property type="project" value="InterPro"/>
</dbReference>
<evidence type="ECO:0000256" key="1">
    <source>
        <dbReference type="ARBA" id="ARBA00000085"/>
    </source>
</evidence>
<dbReference type="RefSeq" id="WP_330483672.1">
    <property type="nucleotide sequence ID" value="NZ_JAZBJZ010000036.1"/>
</dbReference>
<dbReference type="Proteomes" id="UP001333818">
    <property type="component" value="Unassembled WGS sequence"/>
</dbReference>
<dbReference type="Pfam" id="PF00512">
    <property type="entry name" value="HisKA"/>
    <property type="match status" value="1"/>
</dbReference>
<dbReference type="SMART" id="SM00387">
    <property type="entry name" value="HATPase_c"/>
    <property type="match status" value="1"/>
</dbReference>
<dbReference type="Gene3D" id="3.40.50.2300">
    <property type="match status" value="3"/>
</dbReference>
<dbReference type="GO" id="GO:0009927">
    <property type="term" value="F:histidine phosphotransfer kinase activity"/>
    <property type="evidence" value="ECO:0007669"/>
    <property type="project" value="TreeGrafter"/>
</dbReference>
<keyword evidence="7" id="KW-0902">Two-component regulatory system</keyword>
<keyword evidence="5" id="KW-0808">Transferase</keyword>
<dbReference type="InterPro" id="IPR003594">
    <property type="entry name" value="HATPase_dom"/>
</dbReference>
<dbReference type="CDD" id="cd00082">
    <property type="entry name" value="HisKA"/>
    <property type="match status" value="1"/>
</dbReference>
<evidence type="ECO:0000256" key="6">
    <source>
        <dbReference type="ARBA" id="ARBA00022777"/>
    </source>
</evidence>
<dbReference type="InterPro" id="IPR036890">
    <property type="entry name" value="HATPase_C_sf"/>
</dbReference>
<dbReference type="SMART" id="SM00388">
    <property type="entry name" value="HisKA"/>
    <property type="match status" value="1"/>
</dbReference>
<dbReference type="InterPro" id="IPR001789">
    <property type="entry name" value="Sig_transdc_resp-reg_receiver"/>
</dbReference>